<gene>
    <name evidence="2" type="ORF">SAMN02910280_2833</name>
</gene>
<evidence type="ECO:0000256" key="1">
    <source>
        <dbReference type="SAM" id="Phobius"/>
    </source>
</evidence>
<evidence type="ECO:0000313" key="2">
    <source>
        <dbReference type="EMBL" id="SFW48166.1"/>
    </source>
</evidence>
<dbReference type="AlphaFoldDB" id="A0A1K1PN45"/>
<protein>
    <submittedName>
        <fullName evidence="2">Uncharacterized protein</fullName>
    </submittedName>
</protein>
<sequence length="174" mass="19635">MDNFAEQLVKKNETASDKTRRIMFIIVGILFTLALAGLSVLQLGNPIMSLLGLVLAAAAGYGTYHFVQNTYVEYEYTFTNGELDVDKIIAKKKRREMLSTNIRQFTDFGKYNDGMEESADMTVILATDNIASHEYYADFTDENVGSARLIFAPDERMLENIKKALPAKLRTKQQ</sequence>
<evidence type="ECO:0000313" key="3">
    <source>
        <dbReference type="Proteomes" id="UP000183461"/>
    </source>
</evidence>
<keyword evidence="1" id="KW-0812">Transmembrane</keyword>
<reference evidence="2 3" key="1">
    <citation type="submission" date="2016-11" db="EMBL/GenBank/DDBJ databases">
        <authorList>
            <person name="Jaros S."/>
            <person name="Januszkiewicz K."/>
            <person name="Wedrychowicz H."/>
        </authorList>
    </citation>
    <scope>NUCLEOTIDE SEQUENCE [LARGE SCALE GENOMIC DNA]</scope>
    <source>
        <strain evidence="2 3">YL228</strain>
    </source>
</reference>
<organism evidence="2 3">
    <name type="scientific">Ruminococcus flavefaciens</name>
    <dbReference type="NCBI Taxonomy" id="1265"/>
    <lineage>
        <taxon>Bacteria</taxon>
        <taxon>Bacillati</taxon>
        <taxon>Bacillota</taxon>
        <taxon>Clostridia</taxon>
        <taxon>Eubacteriales</taxon>
        <taxon>Oscillospiraceae</taxon>
        <taxon>Ruminococcus</taxon>
    </lineage>
</organism>
<feature type="transmembrane region" description="Helical" evidence="1">
    <location>
        <begin position="21"/>
        <end position="41"/>
    </location>
</feature>
<keyword evidence="1" id="KW-0472">Membrane</keyword>
<dbReference type="RefSeq" id="WP_072301019.1">
    <property type="nucleotide sequence ID" value="NZ_CAMIZA010000081.1"/>
</dbReference>
<accession>A0A1K1PN45</accession>
<feature type="transmembrane region" description="Helical" evidence="1">
    <location>
        <begin position="47"/>
        <end position="67"/>
    </location>
</feature>
<proteinExistence type="predicted"/>
<dbReference type="Proteomes" id="UP000183461">
    <property type="component" value="Unassembled WGS sequence"/>
</dbReference>
<dbReference type="EMBL" id="FPIP01000009">
    <property type="protein sequence ID" value="SFW48166.1"/>
    <property type="molecule type" value="Genomic_DNA"/>
</dbReference>
<name>A0A1K1PN45_RUMFL</name>
<keyword evidence="1" id="KW-1133">Transmembrane helix</keyword>